<dbReference type="RefSeq" id="WP_085120659.1">
    <property type="nucleotide sequence ID" value="NZ_FWZX01000001.1"/>
</dbReference>
<gene>
    <name evidence="9" type="ORF">SAMN05428998_101307</name>
</gene>
<organism evidence="9 10">
    <name type="scientific">Tistlia consotensis USBA 355</name>
    <dbReference type="NCBI Taxonomy" id="560819"/>
    <lineage>
        <taxon>Bacteria</taxon>
        <taxon>Pseudomonadati</taxon>
        <taxon>Pseudomonadota</taxon>
        <taxon>Alphaproteobacteria</taxon>
        <taxon>Rhodospirillales</taxon>
        <taxon>Rhodovibrionaceae</taxon>
        <taxon>Tistlia</taxon>
    </lineage>
</organism>
<evidence type="ECO:0000313" key="10">
    <source>
        <dbReference type="Proteomes" id="UP000192917"/>
    </source>
</evidence>
<evidence type="ECO:0000256" key="8">
    <source>
        <dbReference type="SAM" id="Phobius"/>
    </source>
</evidence>
<dbReference type="Pfam" id="PF03591">
    <property type="entry name" value="AzlC"/>
    <property type="match status" value="1"/>
</dbReference>
<keyword evidence="3" id="KW-0813">Transport</keyword>
<dbReference type="Proteomes" id="UP000192917">
    <property type="component" value="Unassembled WGS sequence"/>
</dbReference>
<accession>A0A1Y6B8R6</accession>
<evidence type="ECO:0000256" key="2">
    <source>
        <dbReference type="ARBA" id="ARBA00010735"/>
    </source>
</evidence>
<dbReference type="GO" id="GO:0005886">
    <property type="term" value="C:plasma membrane"/>
    <property type="evidence" value="ECO:0007669"/>
    <property type="project" value="UniProtKB-SubCell"/>
</dbReference>
<evidence type="ECO:0000256" key="1">
    <source>
        <dbReference type="ARBA" id="ARBA00004651"/>
    </source>
</evidence>
<reference evidence="9 10" key="1">
    <citation type="submission" date="2017-04" db="EMBL/GenBank/DDBJ databases">
        <authorList>
            <person name="Afonso C.L."/>
            <person name="Miller P.J."/>
            <person name="Scott M.A."/>
            <person name="Spackman E."/>
            <person name="Goraichik I."/>
            <person name="Dimitrov K.M."/>
            <person name="Suarez D.L."/>
            <person name="Swayne D.E."/>
        </authorList>
    </citation>
    <scope>NUCLEOTIDE SEQUENCE [LARGE SCALE GENOMIC DNA]</scope>
    <source>
        <strain evidence="9 10">USBA 355</strain>
    </source>
</reference>
<dbReference type="PANTHER" id="PTHR34979:SF1">
    <property type="entry name" value="INNER MEMBRANE PROTEIN YGAZ"/>
    <property type="match status" value="1"/>
</dbReference>
<name>A0A1Y6B8R6_9PROT</name>
<feature type="transmembrane region" description="Helical" evidence="8">
    <location>
        <begin position="192"/>
        <end position="209"/>
    </location>
</feature>
<evidence type="ECO:0000256" key="4">
    <source>
        <dbReference type="ARBA" id="ARBA00022475"/>
    </source>
</evidence>
<comment type="similarity">
    <text evidence="2">Belongs to the AzlC family.</text>
</comment>
<evidence type="ECO:0000256" key="7">
    <source>
        <dbReference type="ARBA" id="ARBA00023136"/>
    </source>
</evidence>
<dbReference type="PANTHER" id="PTHR34979">
    <property type="entry name" value="INNER MEMBRANE PROTEIN YGAZ"/>
    <property type="match status" value="1"/>
</dbReference>
<evidence type="ECO:0000256" key="5">
    <source>
        <dbReference type="ARBA" id="ARBA00022692"/>
    </source>
</evidence>
<feature type="transmembrane region" description="Helical" evidence="8">
    <location>
        <begin position="134"/>
        <end position="154"/>
    </location>
</feature>
<evidence type="ECO:0000313" key="9">
    <source>
        <dbReference type="EMBL" id="SME90375.1"/>
    </source>
</evidence>
<evidence type="ECO:0000256" key="3">
    <source>
        <dbReference type="ARBA" id="ARBA00022448"/>
    </source>
</evidence>
<dbReference type="InterPro" id="IPR011606">
    <property type="entry name" value="Brnchd-chn_aa_trnsp_permease"/>
</dbReference>
<sequence>MQPEAVTESALAELRAGVVDVFPAAVAVVPFGLLLGALAAQQGLSPLEVLVMSATVFAGSSQFVAVKLWSDPAPWLLVTVSALMVNCRHVLMGASLAPKIRHIHGFRSLVTLFLMADEVWALAEQRAVRRRLTFAYYLGLGGFLYLNWVAWNGVGAVVGALLEDPAAYGFDFAFTAIFLTLLVDLGRGPRSAVAIAASAGVATATYLLVDGPWYIAAGGLAGALAGALVGPARRPLDEPAP</sequence>
<keyword evidence="6 8" id="KW-1133">Transmembrane helix</keyword>
<keyword evidence="10" id="KW-1185">Reference proteome</keyword>
<keyword evidence="4" id="KW-1003">Cell membrane</keyword>
<dbReference type="EMBL" id="FWZX01000001">
    <property type="protein sequence ID" value="SME90375.1"/>
    <property type="molecule type" value="Genomic_DNA"/>
</dbReference>
<keyword evidence="5 8" id="KW-0812">Transmembrane</keyword>
<evidence type="ECO:0000256" key="6">
    <source>
        <dbReference type="ARBA" id="ARBA00022989"/>
    </source>
</evidence>
<protein>
    <submittedName>
        <fullName evidence="9">4-azaleucine resistance probable transporter AzlC</fullName>
    </submittedName>
</protein>
<proteinExistence type="inferred from homology"/>
<dbReference type="STRING" id="560819.SAMN05428998_101307"/>
<dbReference type="AlphaFoldDB" id="A0A1Y6B8R6"/>
<feature type="transmembrane region" description="Helical" evidence="8">
    <location>
        <begin position="215"/>
        <end position="232"/>
    </location>
</feature>
<feature type="transmembrane region" description="Helical" evidence="8">
    <location>
        <begin position="75"/>
        <end position="97"/>
    </location>
</feature>
<dbReference type="GO" id="GO:1903785">
    <property type="term" value="P:L-valine transmembrane transport"/>
    <property type="evidence" value="ECO:0007669"/>
    <property type="project" value="TreeGrafter"/>
</dbReference>
<feature type="transmembrane region" description="Helical" evidence="8">
    <location>
        <begin position="21"/>
        <end position="40"/>
    </location>
</feature>
<keyword evidence="7 8" id="KW-0472">Membrane</keyword>
<comment type="subcellular location">
    <subcellularLocation>
        <location evidence="1">Cell membrane</location>
        <topology evidence="1">Multi-pass membrane protein</topology>
    </subcellularLocation>
</comment>
<feature type="transmembrane region" description="Helical" evidence="8">
    <location>
        <begin position="166"/>
        <end position="185"/>
    </location>
</feature>